<dbReference type="PATRIC" id="fig|742738.3.peg.3213"/>
<organism evidence="1 2">
    <name type="scientific">Flavonifractor plautii 1_3_50AFAA</name>
    <dbReference type="NCBI Taxonomy" id="742738"/>
    <lineage>
        <taxon>Bacteria</taxon>
        <taxon>Bacillati</taxon>
        <taxon>Bacillota</taxon>
        <taxon>Clostridia</taxon>
        <taxon>Eubacteriales</taxon>
        <taxon>Oscillospiraceae</taxon>
        <taxon>Flavonifractor</taxon>
    </lineage>
</organism>
<dbReference type="RefSeq" id="WP_021631687.1">
    <property type="nucleotide sequence ID" value="NZ_KN174165.1"/>
</dbReference>
<gene>
    <name evidence="1" type="ORF">HMPREF9460_03124</name>
</gene>
<dbReference type="HOGENOM" id="CLU_2045624_0_0_9"/>
<dbReference type="eggNOG" id="ENOG502ZP69">
    <property type="taxonomic scope" value="Bacteria"/>
</dbReference>
<keyword evidence="2" id="KW-1185">Reference proteome</keyword>
<name>A0A096B5B8_FLAPL</name>
<dbReference type="Proteomes" id="UP000029585">
    <property type="component" value="Unassembled WGS sequence"/>
</dbReference>
<accession>A0A096B5B8</accession>
<evidence type="ECO:0000313" key="2">
    <source>
        <dbReference type="Proteomes" id="UP000029585"/>
    </source>
</evidence>
<dbReference type="EMBL" id="ADLO01000094">
    <property type="protein sequence ID" value="KGF54151.1"/>
    <property type="molecule type" value="Genomic_DNA"/>
</dbReference>
<protein>
    <submittedName>
        <fullName evidence="1">Uncharacterized protein</fullName>
    </submittedName>
</protein>
<dbReference type="AlphaFoldDB" id="A0A096B5B8"/>
<proteinExistence type="predicted"/>
<reference evidence="1 2" key="1">
    <citation type="submission" date="2011-08" db="EMBL/GenBank/DDBJ databases">
        <title>The Genome Sequence of Clostridium orbiscindens 1_3_50AFAA.</title>
        <authorList>
            <consortium name="The Broad Institute Genome Sequencing Platform"/>
            <person name="Earl A."/>
            <person name="Ward D."/>
            <person name="Feldgarden M."/>
            <person name="Gevers D."/>
            <person name="Daigneault M."/>
            <person name="Strauss J."/>
            <person name="Allen-Vercoe E."/>
            <person name="Young S.K."/>
            <person name="Zeng Q."/>
            <person name="Gargeya S."/>
            <person name="Fitzgerald M."/>
            <person name="Haas B."/>
            <person name="Abouelleil A."/>
            <person name="Alvarado L."/>
            <person name="Arachchi H.M."/>
            <person name="Berlin A."/>
            <person name="Brown A."/>
            <person name="Chapman S.B."/>
            <person name="Chen Z."/>
            <person name="Dunbar C."/>
            <person name="Freedman E."/>
            <person name="Gearin G."/>
            <person name="Gellesch M."/>
            <person name="Goldberg J."/>
            <person name="Griggs A."/>
            <person name="Gujja S."/>
            <person name="Heiman D."/>
            <person name="Howarth C."/>
            <person name="Larson L."/>
            <person name="Lui A."/>
            <person name="MacDonald P.J.P."/>
            <person name="Montmayeur A."/>
            <person name="Murphy C."/>
            <person name="Neiman D."/>
            <person name="Pearson M."/>
            <person name="Priest M."/>
            <person name="Roberts A."/>
            <person name="Saif S."/>
            <person name="Shea T."/>
            <person name="Shenoy N."/>
            <person name="Sisk P."/>
            <person name="Stolte C."/>
            <person name="Sykes S."/>
            <person name="Wortman J."/>
            <person name="Nusbaum C."/>
            <person name="Birren B."/>
        </authorList>
    </citation>
    <scope>NUCLEOTIDE SEQUENCE [LARGE SCALE GENOMIC DNA]</scope>
    <source>
        <strain evidence="1 2">1_3_50AFAA</strain>
    </source>
</reference>
<sequence length="120" mass="13873">MTNEFNFDVKHEDYKEWLNQIEQVSDADCSLLSEPDPYTKCVRSPEIQKSAAAKMDANGNIHAGNISAYWIPQITLQREIGGTVYTVTGYYEGKTDFLRKLERMTVDRMRRAMEDDIDDK</sequence>
<evidence type="ECO:0000313" key="1">
    <source>
        <dbReference type="EMBL" id="KGF54151.1"/>
    </source>
</evidence>
<comment type="caution">
    <text evidence="1">The sequence shown here is derived from an EMBL/GenBank/DDBJ whole genome shotgun (WGS) entry which is preliminary data.</text>
</comment>